<dbReference type="Gene3D" id="3.40.50.300">
    <property type="entry name" value="P-loop containing nucleotide triphosphate hydrolases"/>
    <property type="match status" value="1"/>
</dbReference>
<evidence type="ECO:0000313" key="7">
    <source>
        <dbReference type="EMBL" id="MBK0420409.1"/>
    </source>
</evidence>
<evidence type="ECO:0000313" key="8">
    <source>
        <dbReference type="Proteomes" id="UP000608530"/>
    </source>
</evidence>
<organism evidence="7 8">
    <name type="scientific">Leucobacter chromiisoli</name>
    <dbReference type="NCBI Taxonomy" id="2796471"/>
    <lineage>
        <taxon>Bacteria</taxon>
        <taxon>Bacillati</taxon>
        <taxon>Actinomycetota</taxon>
        <taxon>Actinomycetes</taxon>
        <taxon>Micrococcales</taxon>
        <taxon>Microbacteriaceae</taxon>
        <taxon>Leucobacter</taxon>
    </lineage>
</organism>
<keyword evidence="3" id="KW-0547">Nucleotide-binding</keyword>
<dbReference type="GO" id="GO:0016887">
    <property type="term" value="F:ATP hydrolysis activity"/>
    <property type="evidence" value="ECO:0007669"/>
    <property type="project" value="InterPro"/>
</dbReference>
<dbReference type="CDD" id="cd03257">
    <property type="entry name" value="ABC_NikE_OppD_transporters"/>
    <property type="match status" value="1"/>
</dbReference>
<dbReference type="InterPro" id="IPR003593">
    <property type="entry name" value="AAA+_ATPase"/>
</dbReference>
<dbReference type="InterPro" id="IPR027417">
    <property type="entry name" value="P-loop_NTPase"/>
</dbReference>
<reference evidence="7" key="1">
    <citation type="submission" date="2020-12" db="EMBL/GenBank/DDBJ databases">
        <title>Leucobacter sp. CAS1, isolated from Chromium sludge.</title>
        <authorList>
            <person name="Xu Z."/>
        </authorList>
    </citation>
    <scope>NUCLEOTIDE SEQUENCE</scope>
    <source>
        <strain evidence="7">CSA1</strain>
    </source>
</reference>
<dbReference type="GO" id="GO:0005524">
    <property type="term" value="F:ATP binding"/>
    <property type="evidence" value="ECO:0007669"/>
    <property type="project" value="UniProtKB-KW"/>
</dbReference>
<proteinExistence type="inferred from homology"/>
<dbReference type="SMART" id="SM00382">
    <property type="entry name" value="AAA"/>
    <property type="match status" value="1"/>
</dbReference>
<dbReference type="InterPro" id="IPR050319">
    <property type="entry name" value="ABC_transp_ATP-bind"/>
</dbReference>
<dbReference type="PANTHER" id="PTHR43776:SF7">
    <property type="entry name" value="D,D-DIPEPTIDE TRANSPORT ATP-BINDING PROTEIN DDPF-RELATED"/>
    <property type="match status" value="1"/>
</dbReference>
<comment type="similarity">
    <text evidence="1">Belongs to the ABC transporter superfamily.</text>
</comment>
<dbReference type="InterPro" id="IPR013563">
    <property type="entry name" value="Oligopep_ABC_C"/>
</dbReference>
<dbReference type="InterPro" id="IPR003439">
    <property type="entry name" value="ABC_transporter-like_ATP-bd"/>
</dbReference>
<keyword evidence="2" id="KW-0813">Transport</keyword>
<dbReference type="Proteomes" id="UP000608530">
    <property type="component" value="Unassembled WGS sequence"/>
</dbReference>
<dbReference type="SUPFAM" id="SSF52540">
    <property type="entry name" value="P-loop containing nucleoside triphosphate hydrolases"/>
    <property type="match status" value="1"/>
</dbReference>
<dbReference type="PROSITE" id="PS50893">
    <property type="entry name" value="ABC_TRANSPORTER_2"/>
    <property type="match status" value="1"/>
</dbReference>
<dbReference type="EMBL" id="JAEHOH010000029">
    <property type="protein sequence ID" value="MBK0420409.1"/>
    <property type="molecule type" value="Genomic_DNA"/>
</dbReference>
<dbReference type="InterPro" id="IPR017871">
    <property type="entry name" value="ABC_transporter-like_CS"/>
</dbReference>
<keyword evidence="4 7" id="KW-0067">ATP-binding</keyword>
<evidence type="ECO:0000256" key="1">
    <source>
        <dbReference type="ARBA" id="ARBA00005417"/>
    </source>
</evidence>
<keyword evidence="8" id="KW-1185">Reference proteome</keyword>
<comment type="caution">
    <text evidence="7">The sequence shown here is derived from an EMBL/GenBank/DDBJ whole genome shotgun (WGS) entry which is preliminary data.</text>
</comment>
<evidence type="ECO:0000256" key="5">
    <source>
        <dbReference type="SAM" id="MobiDB-lite"/>
    </source>
</evidence>
<evidence type="ECO:0000256" key="2">
    <source>
        <dbReference type="ARBA" id="ARBA00022448"/>
    </source>
</evidence>
<evidence type="ECO:0000256" key="3">
    <source>
        <dbReference type="ARBA" id="ARBA00022741"/>
    </source>
</evidence>
<evidence type="ECO:0000256" key="4">
    <source>
        <dbReference type="ARBA" id="ARBA00022840"/>
    </source>
</evidence>
<name>A0A934UVB8_9MICO</name>
<gene>
    <name evidence="7" type="ORF">JD276_15375</name>
</gene>
<protein>
    <submittedName>
        <fullName evidence="7">ABC transporter ATP-binding protein</fullName>
    </submittedName>
</protein>
<dbReference type="GO" id="GO:0015833">
    <property type="term" value="P:peptide transport"/>
    <property type="evidence" value="ECO:0007669"/>
    <property type="project" value="InterPro"/>
</dbReference>
<dbReference type="Pfam" id="PF00005">
    <property type="entry name" value="ABC_tran"/>
    <property type="match status" value="1"/>
</dbReference>
<sequence>MRQGGGLTMVQAIEVRNVTKTYGSGRGTITAVRDVSFALGRGESLGIIGESGSGKSTLSRLIMGLEQPDSGEIALFGTPLVERGRRSRKRRIERAKQIQIVFQDPLLALDPRQSPAESLEEILRMHGVGDRELRRRRSAEVFERVGLGAREIRTIPRFLSGGQRQRVAIARALCLDPEVLILDEAVAALDVSIQAQIMNLLVEIRESLGIAYLFITHDLAVVPYLAERLVVMRQGRIVESGPTSHVLTQPQHVYTRLLLESVPSREWDLARVRELRAEAARSRQDDDRTHAEKEKEEP</sequence>
<feature type="region of interest" description="Disordered" evidence="5">
    <location>
        <begin position="279"/>
        <end position="298"/>
    </location>
</feature>
<dbReference type="Pfam" id="PF08352">
    <property type="entry name" value="oligo_HPY"/>
    <property type="match status" value="1"/>
</dbReference>
<dbReference type="GO" id="GO:0055085">
    <property type="term" value="P:transmembrane transport"/>
    <property type="evidence" value="ECO:0007669"/>
    <property type="project" value="UniProtKB-ARBA"/>
</dbReference>
<feature type="domain" description="ABC transporter" evidence="6">
    <location>
        <begin position="13"/>
        <end position="259"/>
    </location>
</feature>
<accession>A0A934UVB8</accession>
<dbReference type="PROSITE" id="PS00211">
    <property type="entry name" value="ABC_TRANSPORTER_1"/>
    <property type="match status" value="1"/>
</dbReference>
<dbReference type="PANTHER" id="PTHR43776">
    <property type="entry name" value="TRANSPORT ATP-BINDING PROTEIN"/>
    <property type="match status" value="1"/>
</dbReference>
<evidence type="ECO:0000259" key="6">
    <source>
        <dbReference type="PROSITE" id="PS50893"/>
    </source>
</evidence>
<dbReference type="AlphaFoldDB" id="A0A934UVB8"/>